<name>A0ABD1FN15_SALDI</name>
<comment type="caution">
    <text evidence="1">The sequence shown here is derived from an EMBL/GenBank/DDBJ whole genome shotgun (WGS) entry which is preliminary data.</text>
</comment>
<dbReference type="EMBL" id="JBEAFC010000014">
    <property type="protein sequence ID" value="KAL1533057.1"/>
    <property type="molecule type" value="Genomic_DNA"/>
</dbReference>
<gene>
    <name evidence="1" type="ORF">AAHA92_32996</name>
</gene>
<evidence type="ECO:0000313" key="1">
    <source>
        <dbReference type="EMBL" id="KAL1533057.1"/>
    </source>
</evidence>
<organism evidence="1 2">
    <name type="scientific">Salvia divinorum</name>
    <name type="common">Maria pastora</name>
    <name type="synonym">Diviner's sage</name>
    <dbReference type="NCBI Taxonomy" id="28513"/>
    <lineage>
        <taxon>Eukaryota</taxon>
        <taxon>Viridiplantae</taxon>
        <taxon>Streptophyta</taxon>
        <taxon>Embryophyta</taxon>
        <taxon>Tracheophyta</taxon>
        <taxon>Spermatophyta</taxon>
        <taxon>Magnoliopsida</taxon>
        <taxon>eudicotyledons</taxon>
        <taxon>Gunneridae</taxon>
        <taxon>Pentapetalae</taxon>
        <taxon>asterids</taxon>
        <taxon>lamiids</taxon>
        <taxon>Lamiales</taxon>
        <taxon>Lamiaceae</taxon>
        <taxon>Nepetoideae</taxon>
        <taxon>Mentheae</taxon>
        <taxon>Salviinae</taxon>
        <taxon>Salvia</taxon>
        <taxon>Salvia subgen. Calosphace</taxon>
    </lineage>
</organism>
<dbReference type="AlphaFoldDB" id="A0ABD1FN15"/>
<keyword evidence="2" id="KW-1185">Reference proteome</keyword>
<reference evidence="1 2" key="1">
    <citation type="submission" date="2024-06" db="EMBL/GenBank/DDBJ databases">
        <title>A chromosome level genome sequence of Diviner's sage (Salvia divinorum).</title>
        <authorList>
            <person name="Ford S.A."/>
            <person name="Ro D.-K."/>
            <person name="Ness R.W."/>
            <person name="Phillips M.A."/>
        </authorList>
    </citation>
    <scope>NUCLEOTIDE SEQUENCE [LARGE SCALE GENOMIC DNA]</scope>
    <source>
        <strain evidence="1">SAF-2024a</strain>
        <tissue evidence="1">Leaf</tissue>
    </source>
</reference>
<sequence length="112" mass="13237">MQAQPQFSRIIPEAPPRGSIKTRLRTGALCPVCYFYFHWIYTVSGRSSDALRFWKRASVRPRSDVMKDNARYKKQCLLLSNTMVQHLLLRLSLLHLRKYDSYPICLHLYAYL</sequence>
<accession>A0ABD1FN15</accession>
<evidence type="ECO:0000313" key="2">
    <source>
        <dbReference type="Proteomes" id="UP001567538"/>
    </source>
</evidence>
<proteinExistence type="predicted"/>
<protein>
    <submittedName>
        <fullName evidence="1">Uncharacterized protein</fullName>
    </submittedName>
</protein>
<dbReference type="Proteomes" id="UP001567538">
    <property type="component" value="Unassembled WGS sequence"/>
</dbReference>